<dbReference type="RefSeq" id="WP_256311081.1">
    <property type="nucleotide sequence ID" value="NZ_JANGAC010000005.1"/>
</dbReference>
<dbReference type="InterPro" id="IPR001119">
    <property type="entry name" value="SLH_dom"/>
</dbReference>
<dbReference type="PANTHER" id="PTHR11575:SF24">
    <property type="entry name" value="5'-NUCLEOTIDASE"/>
    <property type="match status" value="1"/>
</dbReference>
<dbReference type="Gene3D" id="3.60.21.10">
    <property type="match status" value="1"/>
</dbReference>
<dbReference type="Pfam" id="PF00149">
    <property type="entry name" value="Metallophos"/>
    <property type="match status" value="1"/>
</dbReference>
<name>A0ABT1S963_9FIRM</name>
<keyword evidence="2" id="KW-0547">Nucleotide-binding</keyword>
<dbReference type="PANTHER" id="PTHR11575">
    <property type="entry name" value="5'-NUCLEOTIDASE-RELATED"/>
    <property type="match status" value="1"/>
</dbReference>
<evidence type="ECO:0000313" key="5">
    <source>
        <dbReference type="Proteomes" id="UP001524478"/>
    </source>
</evidence>
<dbReference type="Pfam" id="PF02872">
    <property type="entry name" value="5_nucleotid_C"/>
    <property type="match status" value="1"/>
</dbReference>
<sequence length="687" mass="75994">MSKRFISIFMAIILVLGLGMPTLAAEEIVFNDIGESPYNQAIMELHTKGVISSNSNNKFYPERILTKAEAAALLVRGFKLSEIEPLMVENTELEKKFSYSNPLEVITDAFSIPSSKDIVNHWGMNYIEGLLKVRADKVVGNEYKPNDTLTKTEFIEMIAKVVFGVDKEIDFIQEIVDLDLVSKEFATSDELINREEAAYVLHNILSNPSFKVITVFATSDIHGHLEPYKATGMEREIGGLSKMSKIIKDFRKKQPNTLLIDGGDAPYNTNIANLFEGASTIEVMNEMGYDAMALGNHDFDFPFEVMKRNAGNAKFPFLSANTYFEEKYPEFLKPSIIKEVDGIKVGIIGITDDMSHVYTHPNNVKGITFKEQFEATQNAIDAIKDETDIIITLAHIHGNNPILPTKVKGIDIEIGGGQDVVGFPQDIEGTWLISPGKHAEVLNQININVLDNKMIGLNFAHIFLTENLENDPVAESIIGKYKTQLDEKMKEVVGESTVVLDGERGTARMKESNLANLIADSLLDITGADIALQNGGGVRASIAQGPITMNDVYAVLPFDNTVVVVEATGETIWKTLEHGVSWYPGAAGGFLQVAGLKYTFDASKEVGSRVTEVLVDDKPIEMDKVYKVVSNDFLTGGGDNFTMLKDETTETLKTKLYLRDVFVEYLMKVKTVSPELEGRITVINPAE</sequence>
<dbReference type="PROSITE" id="PS51272">
    <property type="entry name" value="SLH"/>
    <property type="match status" value="2"/>
</dbReference>
<organism evidence="4 5">
    <name type="scientific">Tissierella carlieri</name>
    <dbReference type="NCBI Taxonomy" id="689904"/>
    <lineage>
        <taxon>Bacteria</taxon>
        <taxon>Bacillati</taxon>
        <taxon>Bacillota</taxon>
        <taxon>Tissierellia</taxon>
        <taxon>Tissierellales</taxon>
        <taxon>Tissierellaceae</taxon>
        <taxon>Tissierella</taxon>
    </lineage>
</organism>
<keyword evidence="1" id="KW-0732">Signal</keyword>
<gene>
    <name evidence="4" type="ORF">NE686_07975</name>
</gene>
<evidence type="ECO:0000259" key="3">
    <source>
        <dbReference type="PROSITE" id="PS51272"/>
    </source>
</evidence>
<keyword evidence="5" id="KW-1185">Reference proteome</keyword>
<dbReference type="EMBL" id="JANGAC010000005">
    <property type="protein sequence ID" value="MCQ4923015.1"/>
    <property type="molecule type" value="Genomic_DNA"/>
</dbReference>
<dbReference type="InterPro" id="IPR004843">
    <property type="entry name" value="Calcineurin-like_PHP"/>
</dbReference>
<dbReference type="InterPro" id="IPR006179">
    <property type="entry name" value="5_nucleotidase/apyrase"/>
</dbReference>
<dbReference type="Pfam" id="PF00395">
    <property type="entry name" value="SLH"/>
    <property type="match status" value="1"/>
</dbReference>
<reference evidence="4 5" key="1">
    <citation type="submission" date="2022-06" db="EMBL/GenBank/DDBJ databases">
        <title>Isolation of gut microbiota from human fecal samples.</title>
        <authorList>
            <person name="Pamer E.G."/>
            <person name="Barat B."/>
            <person name="Waligurski E."/>
            <person name="Medina S."/>
            <person name="Paddock L."/>
            <person name="Mostad J."/>
        </authorList>
    </citation>
    <scope>NUCLEOTIDE SEQUENCE [LARGE SCALE GENOMIC DNA]</scope>
    <source>
        <strain evidence="4 5">DFI.7.95</strain>
    </source>
</reference>
<evidence type="ECO:0000256" key="2">
    <source>
        <dbReference type="RuleBase" id="RU362119"/>
    </source>
</evidence>
<dbReference type="Proteomes" id="UP001524478">
    <property type="component" value="Unassembled WGS sequence"/>
</dbReference>
<proteinExistence type="inferred from homology"/>
<feature type="domain" description="SLH" evidence="3">
    <location>
        <begin position="110"/>
        <end position="172"/>
    </location>
</feature>
<feature type="domain" description="SLH" evidence="3">
    <location>
        <begin position="25"/>
        <end position="88"/>
    </location>
</feature>
<dbReference type="InterPro" id="IPR008334">
    <property type="entry name" value="5'-Nucleotdase_C"/>
</dbReference>
<evidence type="ECO:0000256" key="1">
    <source>
        <dbReference type="ARBA" id="ARBA00022729"/>
    </source>
</evidence>
<dbReference type="InterPro" id="IPR036907">
    <property type="entry name" value="5'-Nucleotdase_C_sf"/>
</dbReference>
<accession>A0ABT1S963</accession>
<dbReference type="Gene3D" id="3.90.780.10">
    <property type="entry name" value="5'-Nucleotidase, C-terminal domain"/>
    <property type="match status" value="1"/>
</dbReference>
<dbReference type="PRINTS" id="PR01607">
    <property type="entry name" value="APYRASEFAMLY"/>
</dbReference>
<comment type="caution">
    <text evidence="4">The sequence shown here is derived from an EMBL/GenBank/DDBJ whole genome shotgun (WGS) entry which is preliminary data.</text>
</comment>
<keyword evidence="2" id="KW-0378">Hydrolase</keyword>
<dbReference type="CDD" id="cd00845">
    <property type="entry name" value="MPP_UshA_N_like"/>
    <property type="match status" value="1"/>
</dbReference>
<protein>
    <submittedName>
        <fullName evidence="4">5'-nucleotidase C-terminal domain-containing protein</fullName>
    </submittedName>
</protein>
<dbReference type="SUPFAM" id="SSF56300">
    <property type="entry name" value="Metallo-dependent phosphatases"/>
    <property type="match status" value="1"/>
</dbReference>
<evidence type="ECO:0000313" key="4">
    <source>
        <dbReference type="EMBL" id="MCQ4923015.1"/>
    </source>
</evidence>
<dbReference type="InterPro" id="IPR029052">
    <property type="entry name" value="Metallo-depent_PP-like"/>
</dbReference>
<dbReference type="SUPFAM" id="SSF55816">
    <property type="entry name" value="5'-nucleotidase (syn. UDP-sugar hydrolase), C-terminal domain"/>
    <property type="match status" value="1"/>
</dbReference>
<comment type="similarity">
    <text evidence="2">Belongs to the 5'-nucleotidase family.</text>
</comment>